<evidence type="ECO:0000256" key="8">
    <source>
        <dbReference type="ARBA" id="ARBA00023163"/>
    </source>
</evidence>
<keyword evidence="7 9" id="KW-0238">DNA-binding</keyword>
<keyword evidence="5 9" id="KW-0963">Cytoplasm</keyword>
<comment type="similarity">
    <text evidence="3 9">Belongs to the ArgR family.</text>
</comment>
<evidence type="ECO:0000256" key="6">
    <source>
        <dbReference type="ARBA" id="ARBA00023015"/>
    </source>
</evidence>
<dbReference type="HAMAP" id="MF_00173">
    <property type="entry name" value="Arg_repressor"/>
    <property type="match status" value="1"/>
</dbReference>
<dbReference type="Proteomes" id="UP001162734">
    <property type="component" value="Chromosome"/>
</dbReference>
<evidence type="ECO:0000259" key="10">
    <source>
        <dbReference type="Pfam" id="PF01316"/>
    </source>
</evidence>
<dbReference type="InterPro" id="IPR036390">
    <property type="entry name" value="WH_DNA-bd_sf"/>
</dbReference>
<proteinExistence type="inferred from homology"/>
<evidence type="ECO:0000256" key="9">
    <source>
        <dbReference type="HAMAP-Rule" id="MF_00173"/>
    </source>
</evidence>
<comment type="pathway">
    <text evidence="2 9">Amino-acid biosynthesis; L-arginine biosynthesis [regulation].</text>
</comment>
<protein>
    <recommendedName>
        <fullName evidence="4 9">Arginine repressor</fullName>
    </recommendedName>
</protein>
<dbReference type="InterPro" id="IPR001669">
    <property type="entry name" value="Arg_repress"/>
</dbReference>
<keyword evidence="13" id="KW-1185">Reference proteome</keyword>
<evidence type="ECO:0000259" key="11">
    <source>
        <dbReference type="Pfam" id="PF02863"/>
    </source>
</evidence>
<keyword evidence="9" id="KW-0028">Amino-acid biosynthesis</keyword>
<dbReference type="PANTHER" id="PTHR34471:SF1">
    <property type="entry name" value="ARGININE REPRESSOR"/>
    <property type="match status" value="1"/>
</dbReference>
<evidence type="ECO:0000256" key="4">
    <source>
        <dbReference type="ARBA" id="ARBA00021148"/>
    </source>
</evidence>
<keyword evidence="9" id="KW-0055">Arginine biosynthesis</keyword>
<sequence length="154" mass="16133">MPSPARRRDAVARLIRAGRISTQEELLLALARSGIQATQATLSRDLARLGARRVSTPDGGAHYEVPDEPPSEVVALRGLVARVSSNGALVVVRTHPGSAPAIARAIDLARLPEVLGTIAGDDTIFVAPAREKQCRALAKQIAGMFAVEPSALTG</sequence>
<dbReference type="PRINTS" id="PR01467">
    <property type="entry name" value="ARGREPRESSOR"/>
</dbReference>
<dbReference type="RefSeq" id="WP_248340688.1">
    <property type="nucleotide sequence ID" value="NZ_AP025592.1"/>
</dbReference>
<evidence type="ECO:0000256" key="3">
    <source>
        <dbReference type="ARBA" id="ARBA00008316"/>
    </source>
</evidence>
<dbReference type="InterPro" id="IPR020899">
    <property type="entry name" value="Arg_repress_C"/>
</dbReference>
<keyword evidence="9" id="KW-0678">Repressor</keyword>
<name>A0ABM7XB31_9BACT</name>
<dbReference type="SUPFAM" id="SSF55252">
    <property type="entry name" value="C-terminal domain of arginine repressor"/>
    <property type="match status" value="1"/>
</dbReference>
<reference evidence="13" key="1">
    <citation type="journal article" date="2022" name="Int. J. Syst. Evol. Microbiol.">
        <title>Anaeromyxobacter oryzae sp. nov., Anaeromyxobacter diazotrophicus sp. nov. and Anaeromyxobacter paludicola sp. nov., isolated from paddy soils.</title>
        <authorList>
            <person name="Itoh H."/>
            <person name="Xu Z."/>
            <person name="Mise K."/>
            <person name="Masuda Y."/>
            <person name="Ushijima N."/>
            <person name="Hayakawa C."/>
            <person name="Shiratori Y."/>
            <person name="Senoo K."/>
        </authorList>
    </citation>
    <scope>NUCLEOTIDE SEQUENCE [LARGE SCALE GENOMIC DNA]</scope>
    <source>
        <strain evidence="13">Red630</strain>
    </source>
</reference>
<dbReference type="Pfam" id="PF01316">
    <property type="entry name" value="Arg_repressor"/>
    <property type="match status" value="1"/>
</dbReference>
<dbReference type="InterPro" id="IPR020900">
    <property type="entry name" value="Arg_repress_DNA-bd"/>
</dbReference>
<dbReference type="Gene3D" id="3.30.1360.40">
    <property type="match status" value="1"/>
</dbReference>
<evidence type="ECO:0000256" key="5">
    <source>
        <dbReference type="ARBA" id="ARBA00022490"/>
    </source>
</evidence>
<dbReference type="Pfam" id="PF02863">
    <property type="entry name" value="Arg_repressor_C"/>
    <property type="match status" value="1"/>
</dbReference>
<keyword evidence="6 9" id="KW-0805">Transcription regulation</keyword>
<gene>
    <name evidence="9 12" type="primary">argR</name>
    <name evidence="12" type="ORF">AMPC_21800</name>
</gene>
<dbReference type="PANTHER" id="PTHR34471">
    <property type="entry name" value="ARGININE REPRESSOR"/>
    <property type="match status" value="1"/>
</dbReference>
<feature type="domain" description="Arginine repressor C-terminal" evidence="11">
    <location>
        <begin position="77"/>
        <end position="141"/>
    </location>
</feature>
<evidence type="ECO:0000256" key="2">
    <source>
        <dbReference type="ARBA" id="ARBA00005040"/>
    </source>
</evidence>
<comment type="function">
    <text evidence="9">Regulates arginine biosynthesis genes.</text>
</comment>
<accession>A0ABM7XB31</accession>
<organism evidence="12 13">
    <name type="scientific">Anaeromyxobacter paludicola</name>
    <dbReference type="NCBI Taxonomy" id="2918171"/>
    <lineage>
        <taxon>Bacteria</taxon>
        <taxon>Pseudomonadati</taxon>
        <taxon>Myxococcota</taxon>
        <taxon>Myxococcia</taxon>
        <taxon>Myxococcales</taxon>
        <taxon>Cystobacterineae</taxon>
        <taxon>Anaeromyxobacteraceae</taxon>
        <taxon>Anaeromyxobacter</taxon>
    </lineage>
</organism>
<dbReference type="SUPFAM" id="SSF46785">
    <property type="entry name" value="Winged helix' DNA-binding domain"/>
    <property type="match status" value="1"/>
</dbReference>
<dbReference type="InterPro" id="IPR036388">
    <property type="entry name" value="WH-like_DNA-bd_sf"/>
</dbReference>
<evidence type="ECO:0000313" key="12">
    <source>
        <dbReference type="EMBL" id="BDG09067.1"/>
    </source>
</evidence>
<comment type="subcellular location">
    <subcellularLocation>
        <location evidence="1 9">Cytoplasm</location>
    </subcellularLocation>
</comment>
<dbReference type="Gene3D" id="1.10.10.10">
    <property type="entry name" value="Winged helix-like DNA-binding domain superfamily/Winged helix DNA-binding domain"/>
    <property type="match status" value="1"/>
</dbReference>
<dbReference type="InterPro" id="IPR036251">
    <property type="entry name" value="Arg_repress_C_sf"/>
</dbReference>
<evidence type="ECO:0000256" key="1">
    <source>
        <dbReference type="ARBA" id="ARBA00004496"/>
    </source>
</evidence>
<evidence type="ECO:0000256" key="7">
    <source>
        <dbReference type="ARBA" id="ARBA00023125"/>
    </source>
</evidence>
<dbReference type="EMBL" id="AP025592">
    <property type="protein sequence ID" value="BDG09067.1"/>
    <property type="molecule type" value="Genomic_DNA"/>
</dbReference>
<keyword evidence="8 9" id="KW-0804">Transcription</keyword>
<feature type="domain" description="Arginine repressor DNA-binding" evidence="10">
    <location>
        <begin position="6"/>
        <end position="68"/>
    </location>
</feature>
<evidence type="ECO:0000313" key="13">
    <source>
        <dbReference type="Proteomes" id="UP001162734"/>
    </source>
</evidence>